<dbReference type="Proteomes" id="UP000048984">
    <property type="component" value="Unassembled WGS sequence"/>
</dbReference>
<evidence type="ECO:0000256" key="1">
    <source>
        <dbReference type="ARBA" id="ARBA00023015"/>
    </source>
</evidence>
<dbReference type="InterPro" id="IPR036390">
    <property type="entry name" value="WH_DNA-bd_sf"/>
</dbReference>
<keyword evidence="1" id="KW-0805">Transcription regulation</keyword>
<dbReference type="PANTHER" id="PTHR30136">
    <property type="entry name" value="HELIX-TURN-HELIX TRANSCRIPTIONAL REGULATOR, ICLR FAMILY"/>
    <property type="match status" value="1"/>
</dbReference>
<dbReference type="Gene3D" id="3.30.450.40">
    <property type="match status" value="1"/>
</dbReference>
<reference evidence="7 8" key="1">
    <citation type="submission" date="2015-09" db="EMBL/GenBank/DDBJ databases">
        <authorList>
            <person name="Jackson K.R."/>
            <person name="Lunt B.L."/>
            <person name="Fisher J.N.B."/>
            <person name="Gardner A.V."/>
            <person name="Bailey M.E."/>
            <person name="Deus L.M."/>
            <person name="Earl A.S."/>
            <person name="Gibby P.D."/>
            <person name="Hartmann K.A."/>
            <person name="Liu J.E."/>
            <person name="Manci A.M."/>
            <person name="Nielsen D.A."/>
            <person name="Solomon M.B."/>
            <person name="Breakwell D.P."/>
            <person name="Burnett S.H."/>
            <person name="Grose J.H."/>
        </authorList>
    </citation>
    <scope>NUCLEOTIDE SEQUENCE [LARGE SCALE GENOMIC DNA]</scope>
    <source>
        <strain evidence="7 8">16</strain>
    </source>
</reference>
<dbReference type="InterPro" id="IPR036388">
    <property type="entry name" value="WH-like_DNA-bd_sf"/>
</dbReference>
<dbReference type="GO" id="GO:0003700">
    <property type="term" value="F:DNA-binding transcription factor activity"/>
    <property type="evidence" value="ECO:0007669"/>
    <property type="project" value="TreeGrafter"/>
</dbReference>
<evidence type="ECO:0000313" key="7">
    <source>
        <dbReference type="EMBL" id="KPL55156.1"/>
    </source>
</evidence>
<dbReference type="GO" id="GO:0003677">
    <property type="term" value="F:DNA binding"/>
    <property type="evidence" value="ECO:0007669"/>
    <property type="project" value="UniProtKB-KW"/>
</dbReference>
<evidence type="ECO:0000256" key="4">
    <source>
        <dbReference type="SAM" id="MobiDB-lite"/>
    </source>
</evidence>
<evidence type="ECO:0000259" key="5">
    <source>
        <dbReference type="PROSITE" id="PS51077"/>
    </source>
</evidence>
<dbReference type="PANTHER" id="PTHR30136:SF24">
    <property type="entry name" value="HTH-TYPE TRANSCRIPTIONAL REPRESSOR ALLR"/>
    <property type="match status" value="1"/>
</dbReference>
<evidence type="ECO:0000256" key="3">
    <source>
        <dbReference type="ARBA" id="ARBA00023163"/>
    </source>
</evidence>
<evidence type="ECO:0000259" key="6">
    <source>
        <dbReference type="PROSITE" id="PS51078"/>
    </source>
</evidence>
<evidence type="ECO:0008006" key="9">
    <source>
        <dbReference type="Google" id="ProtNLM"/>
    </source>
</evidence>
<dbReference type="Pfam" id="PF01614">
    <property type="entry name" value="IclR_C"/>
    <property type="match status" value="1"/>
</dbReference>
<accession>A0A0P6WK82</accession>
<organism evidence="7 8">
    <name type="scientific">Prosthecodimorpha hirschii</name>
    <dbReference type="NCBI Taxonomy" id="665126"/>
    <lineage>
        <taxon>Bacteria</taxon>
        <taxon>Pseudomonadati</taxon>
        <taxon>Pseudomonadota</taxon>
        <taxon>Alphaproteobacteria</taxon>
        <taxon>Hyphomicrobiales</taxon>
        <taxon>Ancalomicrobiaceae</taxon>
        <taxon>Prosthecodimorpha</taxon>
    </lineage>
</organism>
<dbReference type="InterPro" id="IPR050707">
    <property type="entry name" value="HTH_MetabolicPath_Reg"/>
</dbReference>
<dbReference type="AlphaFoldDB" id="A0A0P6WK82"/>
<feature type="region of interest" description="Disordered" evidence="4">
    <location>
        <begin position="1"/>
        <end position="26"/>
    </location>
</feature>
<proteinExistence type="predicted"/>
<dbReference type="FunFam" id="1.10.10.10:FF:000056">
    <property type="entry name" value="IclR family transcriptional regulator"/>
    <property type="match status" value="1"/>
</dbReference>
<protein>
    <recommendedName>
        <fullName evidence="9">IclR family transcriptional regulator</fullName>
    </recommendedName>
</protein>
<dbReference type="Pfam" id="PF09339">
    <property type="entry name" value="HTH_IclR"/>
    <property type="match status" value="1"/>
</dbReference>
<dbReference type="SMART" id="SM00346">
    <property type="entry name" value="HTH_ICLR"/>
    <property type="match status" value="1"/>
</dbReference>
<keyword evidence="3" id="KW-0804">Transcription</keyword>
<evidence type="ECO:0000313" key="8">
    <source>
        <dbReference type="Proteomes" id="UP000048984"/>
    </source>
</evidence>
<dbReference type="RefSeq" id="WP_054361323.1">
    <property type="nucleotide sequence ID" value="NZ_JAPCYQ010000001.1"/>
</dbReference>
<dbReference type="STRING" id="665126.ABB55_25410"/>
<keyword evidence="2" id="KW-0238">DNA-binding</keyword>
<dbReference type="GO" id="GO:0045892">
    <property type="term" value="P:negative regulation of DNA-templated transcription"/>
    <property type="evidence" value="ECO:0007669"/>
    <property type="project" value="TreeGrafter"/>
</dbReference>
<dbReference type="PROSITE" id="PS51078">
    <property type="entry name" value="ICLR_ED"/>
    <property type="match status" value="1"/>
</dbReference>
<evidence type="ECO:0000256" key="2">
    <source>
        <dbReference type="ARBA" id="ARBA00023125"/>
    </source>
</evidence>
<dbReference type="EMBL" id="LJYW01000001">
    <property type="protein sequence ID" value="KPL55156.1"/>
    <property type="molecule type" value="Genomic_DNA"/>
</dbReference>
<feature type="domain" description="IclR-ED" evidence="6">
    <location>
        <begin position="91"/>
        <end position="274"/>
    </location>
</feature>
<dbReference type="InterPro" id="IPR014757">
    <property type="entry name" value="Tscrpt_reg_IclR_C"/>
</dbReference>
<keyword evidence="8" id="KW-1185">Reference proteome</keyword>
<sequence length="282" mass="30239">MNETSPPRRSVGRPRKSGDAAVPDRDLSQTVRKAVSVLQAVSAGEGGSTLTDIARALDVSTTVCHRLLATLDHEQLVEREPSTGRYRLGMRFVELARRAQRQHPISLSTINLMHQLSQETDDVILLMVENRGEALCVDRVEGRAPVIVAGSQIGSRLPLHCGGAPFAILAFSDDAFIDEVLSRPLTKATPRTTIDPTAIRQRIADTRARGFSIGDEDLFEYVVAVGAPIFGAGGHMLGAISVGGIKPRYDATRVLEIGARLRDAAAALSASLREKSSLEGVG</sequence>
<dbReference type="InterPro" id="IPR029016">
    <property type="entry name" value="GAF-like_dom_sf"/>
</dbReference>
<feature type="compositionally biased region" description="Basic and acidic residues" evidence="4">
    <location>
        <begin position="16"/>
        <end position="26"/>
    </location>
</feature>
<gene>
    <name evidence="7" type="ORF">ABB55_25410</name>
</gene>
<feature type="domain" description="HTH iclR-type" evidence="5">
    <location>
        <begin position="28"/>
        <end position="90"/>
    </location>
</feature>
<dbReference type="Gene3D" id="1.10.10.10">
    <property type="entry name" value="Winged helix-like DNA-binding domain superfamily/Winged helix DNA-binding domain"/>
    <property type="match status" value="1"/>
</dbReference>
<reference evidence="7 8" key="2">
    <citation type="submission" date="2015-10" db="EMBL/GenBank/DDBJ databases">
        <title>Draft Genome Sequence of Prosthecomicrobium hirschii ATCC 27832.</title>
        <authorList>
            <person name="Daniel J."/>
            <person name="Givan S.A."/>
            <person name="Brun Y.V."/>
            <person name="Brown P.J."/>
        </authorList>
    </citation>
    <scope>NUCLEOTIDE SEQUENCE [LARGE SCALE GENOMIC DNA]</scope>
    <source>
        <strain evidence="7 8">16</strain>
    </source>
</reference>
<comment type="caution">
    <text evidence="7">The sequence shown here is derived from an EMBL/GenBank/DDBJ whole genome shotgun (WGS) entry which is preliminary data.</text>
</comment>
<dbReference type="SUPFAM" id="SSF46785">
    <property type="entry name" value="Winged helix' DNA-binding domain"/>
    <property type="match status" value="1"/>
</dbReference>
<dbReference type="PROSITE" id="PS51077">
    <property type="entry name" value="HTH_ICLR"/>
    <property type="match status" value="1"/>
</dbReference>
<name>A0A0P6WK82_9HYPH</name>
<dbReference type="InterPro" id="IPR005471">
    <property type="entry name" value="Tscrpt_reg_IclR_N"/>
</dbReference>
<dbReference type="SUPFAM" id="SSF55781">
    <property type="entry name" value="GAF domain-like"/>
    <property type="match status" value="1"/>
</dbReference>